<dbReference type="InterPro" id="IPR016181">
    <property type="entry name" value="Acyl_CoA_acyltransferase"/>
</dbReference>
<evidence type="ECO:0000313" key="4">
    <source>
        <dbReference type="EMBL" id="AXX98172.1"/>
    </source>
</evidence>
<dbReference type="InterPro" id="IPR051016">
    <property type="entry name" value="Diverse_Substrate_AcTransf"/>
</dbReference>
<dbReference type="Proteomes" id="UP000261704">
    <property type="component" value="Chromosome"/>
</dbReference>
<keyword evidence="2" id="KW-0012">Acyltransferase</keyword>
<evidence type="ECO:0000313" key="5">
    <source>
        <dbReference type="Proteomes" id="UP000261704"/>
    </source>
</evidence>
<dbReference type="PANTHER" id="PTHR10545">
    <property type="entry name" value="DIAMINE N-ACETYLTRANSFERASE"/>
    <property type="match status" value="1"/>
</dbReference>
<dbReference type="GO" id="GO:0008080">
    <property type="term" value="F:N-acetyltransferase activity"/>
    <property type="evidence" value="ECO:0007669"/>
    <property type="project" value="TreeGrafter"/>
</dbReference>
<dbReference type="OrthoDB" id="9805924at2"/>
<evidence type="ECO:0000259" key="3">
    <source>
        <dbReference type="PROSITE" id="PS51186"/>
    </source>
</evidence>
<dbReference type="RefSeq" id="WP_118942828.1">
    <property type="nucleotide sequence ID" value="NZ_CP032125.1"/>
</dbReference>
<dbReference type="EMBL" id="CP032125">
    <property type="protein sequence ID" value="AXX98172.1"/>
    <property type="molecule type" value="Genomic_DNA"/>
</dbReference>
<dbReference type="InterPro" id="IPR000182">
    <property type="entry name" value="GNAT_dom"/>
</dbReference>
<dbReference type="Gene3D" id="3.40.630.30">
    <property type="match status" value="1"/>
</dbReference>
<organism evidence="4 5">
    <name type="scientific">Profundibacter amoris</name>
    <dbReference type="NCBI Taxonomy" id="2171755"/>
    <lineage>
        <taxon>Bacteria</taxon>
        <taxon>Pseudomonadati</taxon>
        <taxon>Pseudomonadota</taxon>
        <taxon>Alphaproteobacteria</taxon>
        <taxon>Rhodobacterales</taxon>
        <taxon>Paracoccaceae</taxon>
        <taxon>Profundibacter</taxon>
    </lineage>
</organism>
<dbReference type="Pfam" id="PF00583">
    <property type="entry name" value="Acetyltransf_1"/>
    <property type="match status" value="1"/>
</dbReference>
<dbReference type="PANTHER" id="PTHR10545:SF42">
    <property type="entry name" value="ACETYLTRANSFERASE"/>
    <property type="match status" value="1"/>
</dbReference>
<dbReference type="AlphaFoldDB" id="A0A347UH44"/>
<reference evidence="4 5" key="1">
    <citation type="submission" date="2018-09" db="EMBL/GenBank/DDBJ databases">
        <title>Profundibacter amoris BAR1 gen. nov., sp. nov., a new member of the Roseobacter clade isolated at Lokis Castle Vent Field on the Arctic Mid-Oceanic Ridge.</title>
        <authorList>
            <person name="Le Moine Bauer S."/>
            <person name="Sjoeberg A.G."/>
            <person name="L'Haridon S."/>
            <person name="Stokke R."/>
            <person name="Roalkvam I."/>
            <person name="Steen I.H."/>
            <person name="Dahle H."/>
        </authorList>
    </citation>
    <scope>NUCLEOTIDE SEQUENCE [LARGE SCALE GENOMIC DNA]</scope>
    <source>
        <strain evidence="4 5">BAR1</strain>
    </source>
</reference>
<evidence type="ECO:0000256" key="1">
    <source>
        <dbReference type="ARBA" id="ARBA00022679"/>
    </source>
</evidence>
<sequence length="151" mass="17254">MTGMPTLIIRPLKAADEQQWRRLWHDYLAFYETSLPEDVYASSFARLLGDDPQDFNGLVAELDGKLVGLTHYLFHRHGWKIENTCYLQDLYADPDVRGKGIGRALIEGVYAAADAAGAPAVYWLTQDFNTQARKLYDRIAVQTPFIKYQRP</sequence>
<gene>
    <name evidence="4" type="ORF">BAR1_09660</name>
</gene>
<keyword evidence="1 4" id="KW-0808">Transferase</keyword>
<dbReference type="PROSITE" id="PS51186">
    <property type="entry name" value="GNAT"/>
    <property type="match status" value="1"/>
</dbReference>
<evidence type="ECO:0000256" key="2">
    <source>
        <dbReference type="ARBA" id="ARBA00023315"/>
    </source>
</evidence>
<accession>A0A347UH44</accession>
<protein>
    <submittedName>
        <fullName evidence="4">GNAT family N-acetyltransferase</fullName>
    </submittedName>
</protein>
<dbReference type="CDD" id="cd04301">
    <property type="entry name" value="NAT_SF"/>
    <property type="match status" value="1"/>
</dbReference>
<proteinExistence type="predicted"/>
<name>A0A347UH44_9RHOB</name>
<dbReference type="KEGG" id="pamo:BAR1_09660"/>
<keyword evidence="5" id="KW-1185">Reference proteome</keyword>
<feature type="domain" description="N-acetyltransferase" evidence="3">
    <location>
        <begin position="7"/>
        <end position="151"/>
    </location>
</feature>
<dbReference type="SUPFAM" id="SSF55729">
    <property type="entry name" value="Acyl-CoA N-acyltransferases (Nat)"/>
    <property type="match status" value="1"/>
</dbReference>